<organism evidence="1 2">
    <name type="scientific">Venturia inaequalis</name>
    <name type="common">Apple scab fungus</name>
    <dbReference type="NCBI Taxonomy" id="5025"/>
    <lineage>
        <taxon>Eukaryota</taxon>
        <taxon>Fungi</taxon>
        <taxon>Dikarya</taxon>
        <taxon>Ascomycota</taxon>
        <taxon>Pezizomycotina</taxon>
        <taxon>Dothideomycetes</taxon>
        <taxon>Pleosporomycetidae</taxon>
        <taxon>Venturiales</taxon>
        <taxon>Venturiaceae</taxon>
        <taxon>Venturia</taxon>
    </lineage>
</organism>
<evidence type="ECO:0000313" key="2">
    <source>
        <dbReference type="Proteomes" id="UP000447873"/>
    </source>
</evidence>
<dbReference type="AlphaFoldDB" id="A0A8H3U5N2"/>
<reference evidence="1 2" key="1">
    <citation type="submission" date="2018-12" db="EMBL/GenBank/DDBJ databases">
        <title>Venturia inaequalis Genome Resource.</title>
        <authorList>
            <person name="Lichtner F.J."/>
        </authorList>
    </citation>
    <scope>NUCLEOTIDE SEQUENCE [LARGE SCALE GENOMIC DNA]</scope>
    <source>
        <strain evidence="1 2">120213</strain>
    </source>
</reference>
<comment type="caution">
    <text evidence="1">The sequence shown here is derived from an EMBL/GenBank/DDBJ whole genome shotgun (WGS) entry which is preliminary data.</text>
</comment>
<proteinExistence type="predicted"/>
<sequence>MDVQSWVVASPGRDTPDVVAPLGSRISEPVKGFLGGSGSRGAHIQLKIQSVLKSEDSSVERAYDTPPSPIASFLTPLSTDRTPSLAHLENTVFVSQTRSKQAFSKVSRELRVSGLSGSSSSLYFNLYFHLQT</sequence>
<accession>A0A8H3U5N2</accession>
<name>A0A8H3U5N2_VENIN</name>
<dbReference type="EMBL" id="WNWS01000807">
    <property type="protein sequence ID" value="KAE9963622.1"/>
    <property type="molecule type" value="Genomic_DNA"/>
</dbReference>
<protein>
    <submittedName>
        <fullName evidence="1">Uncharacterized protein</fullName>
    </submittedName>
</protein>
<gene>
    <name evidence="1" type="ORF">EG328_011245</name>
</gene>
<dbReference type="Proteomes" id="UP000447873">
    <property type="component" value="Unassembled WGS sequence"/>
</dbReference>
<evidence type="ECO:0000313" key="1">
    <source>
        <dbReference type="EMBL" id="KAE9963622.1"/>
    </source>
</evidence>